<organism evidence="1 2">
    <name type="scientific">Rhodococcus wratislaviensis NBRC 100605</name>
    <dbReference type="NCBI Taxonomy" id="1219028"/>
    <lineage>
        <taxon>Bacteria</taxon>
        <taxon>Bacillati</taxon>
        <taxon>Actinomycetota</taxon>
        <taxon>Actinomycetes</taxon>
        <taxon>Mycobacteriales</taxon>
        <taxon>Nocardiaceae</taxon>
        <taxon>Rhodococcus</taxon>
    </lineage>
</organism>
<dbReference type="OrthoDB" id="4484881at2"/>
<protein>
    <submittedName>
        <fullName evidence="1">Uncharacterized protein</fullName>
    </submittedName>
</protein>
<name>X0QAC2_RHOWR</name>
<keyword evidence="2" id="KW-1185">Reference proteome</keyword>
<reference evidence="1 2" key="1">
    <citation type="submission" date="2014-02" db="EMBL/GenBank/DDBJ databases">
        <title>Whole genome shotgun sequence of Rhodococcus wratislaviensis NBRC 100605.</title>
        <authorList>
            <person name="Hosoyama A."/>
            <person name="Tsuchikane K."/>
            <person name="Yoshida I."/>
            <person name="Ohji S."/>
            <person name="Ichikawa N."/>
            <person name="Yamazoe A."/>
            <person name="Fujita N."/>
        </authorList>
    </citation>
    <scope>NUCLEOTIDE SEQUENCE [LARGE SCALE GENOMIC DNA]</scope>
    <source>
        <strain evidence="1 2">NBRC 100605</strain>
    </source>
</reference>
<comment type="caution">
    <text evidence="1">The sequence shown here is derived from an EMBL/GenBank/DDBJ whole genome shotgun (WGS) entry which is preliminary data.</text>
</comment>
<sequence>MLKVPRTTVYGLLHKRVDIAPVTQEILVADPRAPVPTSRTCPTCGHEPTTRAEAAHQRADLAVIWLHPDPDHRGTLIGRQHCRHCEPGQPAFDLGCSVCGDGPIHADHFAELAEDGDLAKPVQRWLTTAGWTITPDLLCPDHA</sequence>
<dbReference type="RefSeq" id="WP_052033465.1">
    <property type="nucleotide sequence ID" value="NZ_BAWF01000046.1"/>
</dbReference>
<proteinExistence type="predicted"/>
<evidence type="ECO:0000313" key="1">
    <source>
        <dbReference type="EMBL" id="GAF47876.1"/>
    </source>
</evidence>
<evidence type="ECO:0000313" key="2">
    <source>
        <dbReference type="Proteomes" id="UP000019491"/>
    </source>
</evidence>
<dbReference type="EMBL" id="BAWF01000046">
    <property type="protein sequence ID" value="GAF47876.1"/>
    <property type="molecule type" value="Genomic_DNA"/>
</dbReference>
<gene>
    <name evidence="1" type="ORF">RW1_046_00360</name>
</gene>
<dbReference type="AlphaFoldDB" id="X0QAC2"/>
<accession>X0QAC2</accession>
<dbReference type="Proteomes" id="UP000019491">
    <property type="component" value="Unassembled WGS sequence"/>
</dbReference>